<evidence type="ECO:0000313" key="3">
    <source>
        <dbReference type="Proteomes" id="UP001231189"/>
    </source>
</evidence>
<dbReference type="InterPro" id="IPR008906">
    <property type="entry name" value="HATC_C_dom"/>
</dbReference>
<gene>
    <name evidence="2" type="ORF">QYE76_021891</name>
</gene>
<sequence length="132" mass="15170">MKKGLYALSAIQADAAAMNAIDWWFTYGSETPNLSEVAKKVLSQPISSSSAERNWSTYSFIHSVKRNKLNTKTADKLVYIHANERLRRRFTEGYNSGPHYKWDIDPDNSLLEESSLKLEQLCWSSLENNRTH</sequence>
<dbReference type="Pfam" id="PF05699">
    <property type="entry name" value="Dimer_Tnp_hAT"/>
    <property type="match status" value="1"/>
</dbReference>
<reference evidence="2" key="1">
    <citation type="submission" date="2023-07" db="EMBL/GenBank/DDBJ databases">
        <title>A chromosome-level genome assembly of Lolium multiflorum.</title>
        <authorList>
            <person name="Chen Y."/>
            <person name="Copetti D."/>
            <person name="Kolliker R."/>
            <person name="Studer B."/>
        </authorList>
    </citation>
    <scope>NUCLEOTIDE SEQUENCE</scope>
    <source>
        <strain evidence="2">02402/16</strain>
        <tissue evidence="2">Leaf</tissue>
    </source>
</reference>
<dbReference type="GO" id="GO:0046983">
    <property type="term" value="F:protein dimerization activity"/>
    <property type="evidence" value="ECO:0007669"/>
    <property type="project" value="InterPro"/>
</dbReference>
<comment type="caution">
    <text evidence="2">The sequence shown here is derived from an EMBL/GenBank/DDBJ whole genome shotgun (WGS) entry which is preliminary data.</text>
</comment>
<dbReference type="AlphaFoldDB" id="A0AAD8RAE0"/>
<proteinExistence type="predicted"/>
<protein>
    <recommendedName>
        <fullName evidence="1">HAT C-terminal dimerisation domain-containing protein</fullName>
    </recommendedName>
</protein>
<dbReference type="SUPFAM" id="SSF53098">
    <property type="entry name" value="Ribonuclease H-like"/>
    <property type="match status" value="1"/>
</dbReference>
<accession>A0AAD8RAE0</accession>
<dbReference type="InterPro" id="IPR012337">
    <property type="entry name" value="RNaseH-like_sf"/>
</dbReference>
<evidence type="ECO:0000259" key="1">
    <source>
        <dbReference type="Pfam" id="PF05699"/>
    </source>
</evidence>
<dbReference type="EMBL" id="JAUUTY010000006">
    <property type="protein sequence ID" value="KAK1616374.1"/>
    <property type="molecule type" value="Genomic_DNA"/>
</dbReference>
<keyword evidence="3" id="KW-1185">Reference proteome</keyword>
<feature type="domain" description="HAT C-terminal dimerisation" evidence="1">
    <location>
        <begin position="17"/>
        <end position="83"/>
    </location>
</feature>
<name>A0AAD8RAE0_LOLMU</name>
<evidence type="ECO:0000313" key="2">
    <source>
        <dbReference type="EMBL" id="KAK1616374.1"/>
    </source>
</evidence>
<dbReference type="Proteomes" id="UP001231189">
    <property type="component" value="Unassembled WGS sequence"/>
</dbReference>
<organism evidence="2 3">
    <name type="scientific">Lolium multiflorum</name>
    <name type="common">Italian ryegrass</name>
    <name type="synonym">Lolium perenne subsp. multiflorum</name>
    <dbReference type="NCBI Taxonomy" id="4521"/>
    <lineage>
        <taxon>Eukaryota</taxon>
        <taxon>Viridiplantae</taxon>
        <taxon>Streptophyta</taxon>
        <taxon>Embryophyta</taxon>
        <taxon>Tracheophyta</taxon>
        <taxon>Spermatophyta</taxon>
        <taxon>Magnoliopsida</taxon>
        <taxon>Liliopsida</taxon>
        <taxon>Poales</taxon>
        <taxon>Poaceae</taxon>
        <taxon>BOP clade</taxon>
        <taxon>Pooideae</taxon>
        <taxon>Poodae</taxon>
        <taxon>Poeae</taxon>
        <taxon>Poeae Chloroplast Group 2 (Poeae type)</taxon>
        <taxon>Loliodinae</taxon>
        <taxon>Loliinae</taxon>
        <taxon>Lolium</taxon>
    </lineage>
</organism>